<evidence type="ECO:0000313" key="2">
    <source>
        <dbReference type="Proteomes" id="UP001143910"/>
    </source>
</evidence>
<keyword evidence="2" id="KW-1185">Reference proteome</keyword>
<comment type="caution">
    <text evidence="1">The sequence shown here is derived from an EMBL/GenBank/DDBJ whole genome shotgun (WGS) entry which is preliminary data.</text>
</comment>
<sequence length="383" mass="42852">MAGGITYNGIAVVNGGQIFDGLKFWVAQRVPTRGTIVDHIQTNSGTVVLLEKQADYLIADHARKDAPSGAISWKFITESVENGVVQIPDRYKIAQAPTGPRHASSSRPTRGSRTAFTAQEDEILASWVLAHGKHKTGNEIYMEFGEMYPSHPWQSWRNRYVKKLSLLPHDVFLQMAARAANPSALQITDTGSQDQELPDPTALMLQRKGQRVQKETALQRNQERSQHVERNLAALPEPPTLPTSRAQLVQQQKEVEEADIAATTARNQFHEDLQWFSEENGIEIMLTQQIAGQPVALWELSKAVSEQNLPAEEIDWLLVAEDLGYNWLDVEAAVNALQRCYEENLAEFLAVMQDAFDDQPEEPGAAEAEGADREMAPWSRTRF</sequence>
<protein>
    <submittedName>
        <fullName evidence="1">Uncharacterized protein</fullName>
    </submittedName>
</protein>
<dbReference type="Proteomes" id="UP001143910">
    <property type="component" value="Unassembled WGS sequence"/>
</dbReference>
<organism evidence="1 2">
    <name type="scientific">Zarea fungicola</name>
    <dbReference type="NCBI Taxonomy" id="93591"/>
    <lineage>
        <taxon>Eukaryota</taxon>
        <taxon>Fungi</taxon>
        <taxon>Dikarya</taxon>
        <taxon>Ascomycota</taxon>
        <taxon>Pezizomycotina</taxon>
        <taxon>Sordariomycetes</taxon>
        <taxon>Hypocreomycetidae</taxon>
        <taxon>Hypocreales</taxon>
        <taxon>Cordycipitaceae</taxon>
        <taxon>Zarea</taxon>
    </lineage>
</organism>
<reference evidence="1" key="1">
    <citation type="submission" date="2022-08" db="EMBL/GenBank/DDBJ databases">
        <title>Genome Sequence of Lecanicillium fungicola.</title>
        <authorList>
            <person name="Buettner E."/>
        </authorList>
    </citation>
    <scope>NUCLEOTIDE SEQUENCE</scope>
    <source>
        <strain evidence="1">Babe33</strain>
    </source>
</reference>
<evidence type="ECO:0000313" key="1">
    <source>
        <dbReference type="EMBL" id="KAJ2970121.1"/>
    </source>
</evidence>
<accession>A0ACC1MV49</accession>
<gene>
    <name evidence="1" type="ORF">NQ176_g8336</name>
</gene>
<dbReference type="EMBL" id="JANJQO010001597">
    <property type="protein sequence ID" value="KAJ2970121.1"/>
    <property type="molecule type" value="Genomic_DNA"/>
</dbReference>
<proteinExistence type="predicted"/>
<name>A0ACC1MV49_9HYPO</name>